<dbReference type="NCBIfam" id="NF006821">
    <property type="entry name" value="PRK09344.1-3"/>
    <property type="match status" value="1"/>
</dbReference>
<evidence type="ECO:0000256" key="9">
    <source>
        <dbReference type="ARBA" id="ARBA00047371"/>
    </source>
</evidence>
<dbReference type="PIRSF" id="PIRSF006294">
    <property type="entry name" value="PEP_crbxkin"/>
    <property type="match status" value="1"/>
</dbReference>
<dbReference type="InterPro" id="IPR001272">
    <property type="entry name" value="PEP_carboxykinase_ATP"/>
</dbReference>
<dbReference type="KEGG" id="ebz:J7S26_07415"/>
<keyword evidence="13" id="KW-1185">Reference proteome</keyword>
<dbReference type="InterPro" id="IPR008210">
    <property type="entry name" value="PEP_carboxykinase_N"/>
</dbReference>
<dbReference type="RefSeq" id="WP_166339415.1">
    <property type="nucleotide sequence ID" value="NZ_CP072829.1"/>
</dbReference>
<name>A0A9E6MQL0_9ACTN</name>
<dbReference type="AlphaFoldDB" id="A0A9E6MQL0"/>
<evidence type="ECO:0000256" key="8">
    <source>
        <dbReference type="ARBA" id="ARBA00023239"/>
    </source>
</evidence>
<evidence type="ECO:0000256" key="5">
    <source>
        <dbReference type="ARBA" id="ARBA00022741"/>
    </source>
</evidence>
<feature type="binding site" evidence="10">
    <location>
        <position position="285"/>
    </location>
    <ligand>
        <name>ATP</name>
        <dbReference type="ChEBI" id="CHEBI:30616"/>
    </ligand>
</feature>
<evidence type="ECO:0000256" key="7">
    <source>
        <dbReference type="ARBA" id="ARBA00022840"/>
    </source>
</evidence>
<evidence type="ECO:0000256" key="1">
    <source>
        <dbReference type="ARBA" id="ARBA00004742"/>
    </source>
</evidence>
<keyword evidence="10" id="KW-0963">Cytoplasm</keyword>
<feature type="binding site" evidence="10">
    <location>
        <begin position="236"/>
        <end position="244"/>
    </location>
    <ligand>
        <name>ATP</name>
        <dbReference type="ChEBI" id="CHEBI:30616"/>
    </ligand>
</feature>
<feature type="binding site" evidence="10">
    <location>
        <position position="322"/>
    </location>
    <ligand>
        <name>substrate</name>
    </ligand>
</feature>
<dbReference type="SUPFAM" id="SSF53795">
    <property type="entry name" value="PEP carboxykinase-like"/>
    <property type="match status" value="1"/>
</dbReference>
<dbReference type="Proteomes" id="UP000671910">
    <property type="component" value="Chromosome"/>
</dbReference>
<dbReference type="GO" id="GO:0046872">
    <property type="term" value="F:metal ion binding"/>
    <property type="evidence" value="ECO:0007669"/>
    <property type="project" value="UniProtKB-KW"/>
</dbReference>
<feature type="binding site" evidence="10">
    <location>
        <position position="448"/>
    </location>
    <ligand>
        <name>ATP</name>
        <dbReference type="ChEBI" id="CHEBI:30616"/>
    </ligand>
</feature>
<evidence type="ECO:0000313" key="14">
    <source>
        <dbReference type="Proteomes" id="UP000671910"/>
    </source>
</evidence>
<dbReference type="GO" id="GO:0004612">
    <property type="term" value="F:phosphoenolpyruvate carboxykinase (ATP) activity"/>
    <property type="evidence" value="ECO:0007669"/>
    <property type="project" value="UniProtKB-UniRule"/>
</dbReference>
<dbReference type="SUPFAM" id="SSF68923">
    <property type="entry name" value="PEP carboxykinase N-terminal domain"/>
    <property type="match status" value="1"/>
</dbReference>
<comment type="pathway">
    <text evidence="1 10">Carbohydrate biosynthesis; gluconeogenesis.</text>
</comment>
<protein>
    <recommendedName>
        <fullName evidence="3 10">Phosphoenolpyruvate carboxykinase (ATP)</fullName>
        <shortName evidence="10">PCK</shortName>
        <shortName evidence="10">PEP carboxykinase</shortName>
        <shortName evidence="10">PEPCK</shortName>
        <ecNumber evidence="3 10">4.1.1.49</ecNumber>
    </recommendedName>
</protein>
<dbReference type="HAMAP" id="MF_00453">
    <property type="entry name" value="PEPCK_ATP"/>
    <property type="match status" value="1"/>
</dbReference>
<evidence type="ECO:0000256" key="3">
    <source>
        <dbReference type="ARBA" id="ARBA00012363"/>
    </source>
</evidence>
<dbReference type="Pfam" id="PF01293">
    <property type="entry name" value="PEPCK_ATP"/>
    <property type="match status" value="1"/>
</dbReference>
<dbReference type="NCBIfam" id="NF006820">
    <property type="entry name" value="PRK09344.1-2"/>
    <property type="match status" value="1"/>
</dbReference>
<gene>
    <name evidence="10 12" type="primary">pckA</name>
    <name evidence="11" type="ORF">GMI68_05455</name>
    <name evidence="12" type="ORF">J7S26_07415</name>
</gene>
<keyword evidence="4 10" id="KW-0312">Gluconeogenesis</keyword>
<feature type="binding site" evidence="10">
    <location>
        <position position="200"/>
    </location>
    <ligand>
        <name>ATP</name>
        <dbReference type="ChEBI" id="CHEBI:30616"/>
    </ligand>
</feature>
<evidence type="ECO:0000256" key="2">
    <source>
        <dbReference type="ARBA" id="ARBA00006052"/>
    </source>
</evidence>
<dbReference type="GO" id="GO:0006094">
    <property type="term" value="P:gluconeogenesis"/>
    <property type="evidence" value="ECO:0007669"/>
    <property type="project" value="UniProtKB-UniRule"/>
</dbReference>
<keyword evidence="8 10" id="KW-0456">Lyase</keyword>
<feature type="binding site" evidence="10">
    <location>
        <position position="219"/>
    </location>
    <ligand>
        <name>ATP</name>
        <dbReference type="ChEBI" id="CHEBI:30616"/>
    </ligand>
</feature>
<sequence length="538" mass="57680">MTSSAASSLDLGYLGLGTATVHRNLAPAPLIEQALRREEGMLSDTGALVVATGARTGRSPHDRFIVDSPAVHDSVAWGPVNCPMTQAVFDALWDKALRYLDGRELFVFDGLAGADRAHAKRIRVVNESPAQNLFIHQLLVRPTAAELETFGQGDYTLLAAPYLLLDPAVDGTNSEAAVALDFASRRILVAGTQYSGEIKKAIFTTLNYVLPDEGVLPMHCSANSDLHSGSVAVFFGLSGTGKTTLSADPARGIIGDDEHGWSDAGVFNFEGGCYAKCIDLTEASEPEIFRAVRFGSVVENVVVDPATRTPDYADGSITDNTRVAYPIDFIPNAVESGTGRTPDVVLFLTADAFGVLPPLSRLSPEAAMYHFVTGFTSKLAGTEVGVTRPEPTFSSLFGEPFMPRPAHVYADMLGQRLRECGTTVYLVNTGWSGGGAAEGAERMKLAYTRAMVSAVLNDQLDDASWRHDDVFNVDVPTRLPGCPAEILDPLACWQANGRSAEEYAEAADHLASLFQQNFAKKHADLPTEIAEAGPRPRD</sequence>
<dbReference type="Gene3D" id="3.90.228.20">
    <property type="match status" value="1"/>
</dbReference>
<organism evidence="12 14">
    <name type="scientific">Xiamenia xianingshaonis</name>
    <dbReference type="NCBI Taxonomy" id="2682776"/>
    <lineage>
        <taxon>Bacteria</taxon>
        <taxon>Bacillati</taxon>
        <taxon>Actinomycetota</taxon>
        <taxon>Coriobacteriia</taxon>
        <taxon>Eggerthellales</taxon>
        <taxon>Eggerthellaceae</taxon>
        <taxon>Xiamenia</taxon>
    </lineage>
</organism>
<feature type="binding site" evidence="10">
    <location>
        <position position="219"/>
    </location>
    <ligand>
        <name>Mn(2+)</name>
        <dbReference type="ChEBI" id="CHEBI:29035"/>
    </ligand>
</feature>
<comment type="subcellular location">
    <subcellularLocation>
        <location evidence="10">Cytoplasm</location>
    </subcellularLocation>
</comment>
<feature type="binding site" evidence="10">
    <location>
        <position position="194"/>
    </location>
    <ligand>
        <name>substrate</name>
    </ligand>
</feature>
<feature type="binding site" evidence="10">
    <location>
        <position position="322"/>
    </location>
    <ligand>
        <name>ATP</name>
        <dbReference type="ChEBI" id="CHEBI:30616"/>
    </ligand>
</feature>
<keyword evidence="6 10" id="KW-0210">Decarboxylase</keyword>
<comment type="function">
    <text evidence="10">Involved in the gluconeogenesis. Catalyzes the conversion of oxaloacetate (OAA) to phosphoenolpyruvate (PEP) through direct phosphoryl transfer between the nucleoside triphosphate and OAA.</text>
</comment>
<dbReference type="EMBL" id="CP072829">
    <property type="protein sequence ID" value="QTU84170.1"/>
    <property type="molecule type" value="Genomic_DNA"/>
</dbReference>
<evidence type="ECO:0000313" key="13">
    <source>
        <dbReference type="Proteomes" id="UP000636394"/>
    </source>
</evidence>
<dbReference type="NCBIfam" id="TIGR00224">
    <property type="entry name" value="pckA"/>
    <property type="match status" value="1"/>
</dbReference>
<comment type="cofactor">
    <cofactor evidence="10">
        <name>Mn(2+)</name>
        <dbReference type="ChEBI" id="CHEBI:29035"/>
    </cofactor>
    <text evidence="10">Binds 1 Mn(2+) ion per subunit.</text>
</comment>
<dbReference type="GO" id="GO:0005524">
    <property type="term" value="F:ATP binding"/>
    <property type="evidence" value="ECO:0007669"/>
    <property type="project" value="UniProtKB-UniRule"/>
</dbReference>
<dbReference type="Gene3D" id="2.170.8.10">
    <property type="entry name" value="Phosphoenolpyruvate Carboxykinase, domain 2"/>
    <property type="match status" value="1"/>
</dbReference>
<feature type="binding site" evidence="10">
    <location>
        <position position="257"/>
    </location>
    <ligand>
        <name>Mn(2+)</name>
        <dbReference type="ChEBI" id="CHEBI:29035"/>
    </ligand>
</feature>
<evidence type="ECO:0000256" key="10">
    <source>
        <dbReference type="HAMAP-Rule" id="MF_00453"/>
    </source>
</evidence>
<feature type="binding site" evidence="10">
    <location>
        <position position="200"/>
    </location>
    <ligand>
        <name>Mn(2+)</name>
        <dbReference type="ChEBI" id="CHEBI:29035"/>
    </ligand>
</feature>
<evidence type="ECO:0000313" key="11">
    <source>
        <dbReference type="EMBL" id="NHM14217.1"/>
    </source>
</evidence>
<reference evidence="11 13" key="1">
    <citation type="submission" date="2019-11" db="EMBL/GenBank/DDBJ databases">
        <title>Eggerthellaceae novel genus isolated from the rectal contents of marmort.</title>
        <authorList>
            <person name="Zhang G."/>
        </authorList>
    </citation>
    <scope>NUCLEOTIDE SEQUENCE [LARGE SCALE GENOMIC DNA]</scope>
    <source>
        <strain evidence="13">zg-886</strain>
        <strain evidence="11">Zg-886</strain>
    </source>
</reference>
<reference evidence="12" key="2">
    <citation type="submission" date="2021-04" db="EMBL/GenBank/DDBJ databases">
        <title>Novel species in family Eggerthellaceae.</title>
        <authorList>
            <person name="Zhang G."/>
        </authorList>
    </citation>
    <scope>NUCLEOTIDE SEQUENCE</scope>
    <source>
        <strain evidence="12">Zg-886</strain>
    </source>
</reference>
<feature type="binding site" evidence="10">
    <location>
        <position position="58"/>
    </location>
    <ligand>
        <name>substrate</name>
    </ligand>
</feature>
<dbReference type="EMBL" id="WPCR01000006">
    <property type="protein sequence ID" value="NHM14217.1"/>
    <property type="molecule type" value="Genomic_DNA"/>
</dbReference>
<evidence type="ECO:0000256" key="4">
    <source>
        <dbReference type="ARBA" id="ARBA00022432"/>
    </source>
</evidence>
<keyword evidence="10" id="KW-0464">Manganese</keyword>
<evidence type="ECO:0000256" key="6">
    <source>
        <dbReference type="ARBA" id="ARBA00022793"/>
    </source>
</evidence>
<dbReference type="PANTHER" id="PTHR30031">
    <property type="entry name" value="PHOSPHOENOLPYRUVATE CARBOXYKINASE ATP"/>
    <property type="match status" value="1"/>
</dbReference>
<keyword evidence="7 10" id="KW-0067">ATP-binding</keyword>
<dbReference type="EC" id="4.1.1.49" evidence="3 10"/>
<comment type="catalytic activity">
    <reaction evidence="9 10">
        <text>oxaloacetate + ATP = phosphoenolpyruvate + ADP + CO2</text>
        <dbReference type="Rhea" id="RHEA:18617"/>
        <dbReference type="ChEBI" id="CHEBI:16452"/>
        <dbReference type="ChEBI" id="CHEBI:16526"/>
        <dbReference type="ChEBI" id="CHEBI:30616"/>
        <dbReference type="ChEBI" id="CHEBI:58702"/>
        <dbReference type="ChEBI" id="CHEBI:456216"/>
        <dbReference type="EC" id="4.1.1.49"/>
    </reaction>
</comment>
<evidence type="ECO:0000313" key="12">
    <source>
        <dbReference type="EMBL" id="QTU84170.1"/>
    </source>
</evidence>
<dbReference type="Gene3D" id="3.40.449.10">
    <property type="entry name" value="Phosphoenolpyruvate Carboxykinase, domain 1"/>
    <property type="match status" value="1"/>
</dbReference>
<dbReference type="Proteomes" id="UP000636394">
    <property type="component" value="Unassembled WGS sequence"/>
</dbReference>
<accession>A0A9E6MQL0</accession>
<comment type="similarity">
    <text evidence="2 10">Belongs to the phosphoenolpyruvate carboxykinase (ATP) family.</text>
</comment>
<keyword evidence="10" id="KW-0479">Metal-binding</keyword>
<feature type="binding site" evidence="10">
    <location>
        <position position="200"/>
    </location>
    <ligand>
        <name>substrate</name>
    </ligand>
</feature>
<dbReference type="InterPro" id="IPR013035">
    <property type="entry name" value="PEP_carboxykinase_C"/>
</dbReference>
<dbReference type="PANTHER" id="PTHR30031:SF0">
    <property type="entry name" value="PHOSPHOENOLPYRUVATE CARBOXYKINASE (ATP)"/>
    <property type="match status" value="1"/>
</dbReference>
<dbReference type="FunFam" id="2.170.8.10:FF:000001">
    <property type="entry name" value="Phosphoenolpyruvate carboxykinase (ATP)"/>
    <property type="match status" value="1"/>
</dbReference>
<dbReference type="GO" id="GO:0005829">
    <property type="term" value="C:cytosol"/>
    <property type="evidence" value="ECO:0007669"/>
    <property type="project" value="TreeGrafter"/>
</dbReference>
<proteinExistence type="inferred from homology"/>
<keyword evidence="5 10" id="KW-0547">Nucleotide-binding</keyword>
<comment type="caution">
    <text evidence="10">Lacks conserved residue(s) required for the propagation of feature annotation.</text>
</comment>